<dbReference type="PRINTS" id="PR00080">
    <property type="entry name" value="SDRFAMILY"/>
</dbReference>
<sequence length="283" mass="31753">MKVALITGAASGIGLALSQLYLQRGIKVVMVDKDSSKLIKEANELNELYPGLALNKTCDITKPDDIEQLLAYVDTHCGRIDWLYNNAGIIGSLAPVWELQPEQLNQVMDVNLHGMIHVIRIFMPYLFKQPFHSHIINMGSLYGLCSGSQIAAYSMSKHAVLALSESLFYDLKRLEKPVDVSVVFPSFTDTSLLSTNPAESNSVFHESLNSLLAHSRPASDVALHIIQEVEQKRFYILPDKEVKGYCEERTNAIVRQENPYINNIEKLMNALIKRKHALRSVDN</sequence>
<dbReference type="EC" id="1.1.1.62" evidence="5"/>
<keyword evidence="6" id="KW-1185">Reference proteome</keyword>
<dbReference type="InterPro" id="IPR002347">
    <property type="entry name" value="SDR_fam"/>
</dbReference>
<protein>
    <submittedName>
        <fullName evidence="5">Oxidoreductases, short-chain dehydrogenase/reductase family</fullName>
        <ecNumber evidence="5">1.1.1.100</ecNumber>
        <ecNumber evidence="5">1.1.1.62</ecNumber>
    </submittedName>
</protein>
<comment type="similarity">
    <text evidence="1 3">Belongs to the short-chain dehydrogenases/reductases (SDR) family.</text>
</comment>
<dbReference type="PANTHER" id="PTHR44196:SF1">
    <property type="entry name" value="DEHYDROGENASE_REDUCTASE SDR FAMILY MEMBER 7B"/>
    <property type="match status" value="1"/>
</dbReference>
<dbReference type="GO" id="GO:0004303">
    <property type="term" value="F:estradiol 17-beta-dehydrogenase [NAD(P)+] activity"/>
    <property type="evidence" value="ECO:0007669"/>
    <property type="project" value="UniProtKB-EC"/>
</dbReference>
<keyword evidence="2 5" id="KW-0560">Oxidoreductase</keyword>
<dbReference type="GO" id="GO:0004316">
    <property type="term" value="F:3-oxoacyl-[acyl-carrier-protein] reductase (NADPH) activity"/>
    <property type="evidence" value="ECO:0007669"/>
    <property type="project" value="UniProtKB-EC"/>
</dbReference>
<dbReference type="PANTHER" id="PTHR44196">
    <property type="entry name" value="DEHYDROGENASE/REDUCTASE SDR FAMILY MEMBER 7B"/>
    <property type="match status" value="1"/>
</dbReference>
<dbReference type="STRING" id="39962.Lmor_2917"/>
<dbReference type="PRINTS" id="PR00081">
    <property type="entry name" value="GDHRDH"/>
</dbReference>
<dbReference type="AlphaFoldDB" id="A0A378JXD0"/>
<dbReference type="EMBL" id="LNYN01000042">
    <property type="protein sequence ID" value="KTD30810.1"/>
    <property type="molecule type" value="Genomic_DNA"/>
</dbReference>
<evidence type="ECO:0000313" key="6">
    <source>
        <dbReference type="Proteomes" id="UP000054985"/>
    </source>
</evidence>
<dbReference type="GO" id="GO:0016020">
    <property type="term" value="C:membrane"/>
    <property type="evidence" value="ECO:0007669"/>
    <property type="project" value="TreeGrafter"/>
</dbReference>
<accession>A0A378JXD0</accession>
<name>A0A378JXD0_9GAMM</name>
<dbReference type="OrthoDB" id="9806974at2"/>
<dbReference type="Proteomes" id="UP000054985">
    <property type="component" value="Unassembled WGS sequence"/>
</dbReference>
<evidence type="ECO:0000256" key="1">
    <source>
        <dbReference type="ARBA" id="ARBA00006484"/>
    </source>
</evidence>
<evidence type="ECO:0000256" key="3">
    <source>
        <dbReference type="RuleBase" id="RU000363"/>
    </source>
</evidence>
<reference evidence="4 6" key="1">
    <citation type="submission" date="2015-11" db="EMBL/GenBank/DDBJ databases">
        <title>Genomic analysis of 38 Legionella species identifies large and diverse effector repertoires.</title>
        <authorList>
            <person name="Burstein D."/>
            <person name="Amaro F."/>
            <person name="Zusman T."/>
            <person name="Lifshitz Z."/>
            <person name="Cohen O."/>
            <person name="Gilbert J.A."/>
            <person name="Pupko T."/>
            <person name="Shuman H.A."/>
            <person name="Segal G."/>
        </authorList>
    </citation>
    <scope>NUCLEOTIDE SEQUENCE [LARGE SCALE GENOMIC DNA]</scope>
    <source>
        <strain evidence="4 6">ATCC 43877</strain>
    </source>
</reference>
<dbReference type="Pfam" id="PF00106">
    <property type="entry name" value="adh_short"/>
    <property type="match status" value="1"/>
</dbReference>
<organism evidence="5 7">
    <name type="scientific">Legionella moravica</name>
    <dbReference type="NCBI Taxonomy" id="39962"/>
    <lineage>
        <taxon>Bacteria</taxon>
        <taxon>Pseudomonadati</taxon>
        <taxon>Pseudomonadota</taxon>
        <taxon>Gammaproteobacteria</taxon>
        <taxon>Legionellales</taxon>
        <taxon>Legionellaceae</taxon>
        <taxon>Legionella</taxon>
    </lineage>
</organism>
<dbReference type="Proteomes" id="UP000254040">
    <property type="component" value="Unassembled WGS sequence"/>
</dbReference>
<evidence type="ECO:0000313" key="7">
    <source>
        <dbReference type="Proteomes" id="UP000254040"/>
    </source>
</evidence>
<dbReference type="Gene3D" id="3.40.50.720">
    <property type="entry name" value="NAD(P)-binding Rossmann-like Domain"/>
    <property type="match status" value="1"/>
</dbReference>
<dbReference type="InterPro" id="IPR036291">
    <property type="entry name" value="NAD(P)-bd_dom_sf"/>
</dbReference>
<reference evidence="5 7" key="2">
    <citation type="submission" date="2018-06" db="EMBL/GenBank/DDBJ databases">
        <authorList>
            <consortium name="Pathogen Informatics"/>
            <person name="Doyle S."/>
        </authorList>
    </citation>
    <scope>NUCLEOTIDE SEQUENCE [LARGE SCALE GENOMIC DNA]</scope>
    <source>
        <strain evidence="5 7">NCTC12239</strain>
    </source>
</reference>
<dbReference type="EC" id="1.1.1.100" evidence="5"/>
<dbReference type="RefSeq" id="WP_028385131.1">
    <property type="nucleotide sequence ID" value="NZ_CAAAJG010000026.1"/>
</dbReference>
<dbReference type="EMBL" id="UGOG01000001">
    <property type="protein sequence ID" value="STX63365.1"/>
    <property type="molecule type" value="Genomic_DNA"/>
</dbReference>
<evidence type="ECO:0000256" key="2">
    <source>
        <dbReference type="ARBA" id="ARBA00023002"/>
    </source>
</evidence>
<proteinExistence type="inferred from homology"/>
<dbReference type="CDD" id="cd05233">
    <property type="entry name" value="SDR_c"/>
    <property type="match status" value="1"/>
</dbReference>
<evidence type="ECO:0000313" key="4">
    <source>
        <dbReference type="EMBL" id="KTD30810.1"/>
    </source>
</evidence>
<gene>
    <name evidence="5" type="primary">fabG_6</name>
    <name evidence="4" type="ORF">Lmor_2917</name>
    <name evidence="5" type="ORF">NCTC12239_02309</name>
</gene>
<dbReference type="SUPFAM" id="SSF51735">
    <property type="entry name" value="NAD(P)-binding Rossmann-fold domains"/>
    <property type="match status" value="1"/>
</dbReference>
<evidence type="ECO:0000313" key="5">
    <source>
        <dbReference type="EMBL" id="STX63365.1"/>
    </source>
</evidence>